<evidence type="ECO:0000313" key="17">
    <source>
        <dbReference type="Proteomes" id="UP001207918"/>
    </source>
</evidence>
<evidence type="ECO:0000313" key="16">
    <source>
        <dbReference type="EMBL" id="MCW9708020.1"/>
    </source>
</evidence>
<comment type="catalytic activity">
    <reaction evidence="1 13 14">
        <text>(2R,3S)-3-isopropylmalate + NAD(+) = 4-methyl-2-oxopentanoate + CO2 + NADH</text>
        <dbReference type="Rhea" id="RHEA:32271"/>
        <dbReference type="ChEBI" id="CHEBI:16526"/>
        <dbReference type="ChEBI" id="CHEBI:17865"/>
        <dbReference type="ChEBI" id="CHEBI:35121"/>
        <dbReference type="ChEBI" id="CHEBI:57540"/>
        <dbReference type="ChEBI" id="CHEBI:57945"/>
        <dbReference type="EC" id="1.1.1.85"/>
    </reaction>
</comment>
<dbReference type="InterPro" id="IPR019818">
    <property type="entry name" value="IsoCit/isopropylmalate_DH_CS"/>
</dbReference>
<dbReference type="SUPFAM" id="SSF53659">
    <property type="entry name" value="Isocitrate/Isopropylmalate dehydrogenase-like"/>
    <property type="match status" value="1"/>
</dbReference>
<feature type="binding site" evidence="13">
    <location>
        <position position="97"/>
    </location>
    <ligand>
        <name>substrate</name>
    </ligand>
</feature>
<dbReference type="GO" id="GO:0003862">
    <property type="term" value="F:3-isopropylmalate dehydrogenase activity"/>
    <property type="evidence" value="ECO:0007669"/>
    <property type="project" value="UniProtKB-EC"/>
</dbReference>
<feature type="binding site" evidence="13">
    <location>
        <position position="248"/>
    </location>
    <ligand>
        <name>Mg(2+)</name>
        <dbReference type="ChEBI" id="CHEBI:18420"/>
    </ligand>
</feature>
<evidence type="ECO:0000256" key="3">
    <source>
        <dbReference type="ARBA" id="ARBA00004762"/>
    </source>
</evidence>
<proteinExistence type="inferred from homology"/>
<keyword evidence="13" id="KW-0963">Cytoplasm</keyword>
<dbReference type="HAMAP" id="MF_01033">
    <property type="entry name" value="LeuB_type1"/>
    <property type="match status" value="1"/>
</dbReference>
<dbReference type="SMART" id="SM01329">
    <property type="entry name" value="Iso_dh"/>
    <property type="match status" value="1"/>
</dbReference>
<comment type="subunit">
    <text evidence="5 13 14">Homodimer.</text>
</comment>
<gene>
    <name evidence="13 16" type="primary">leuB</name>
    <name evidence="16" type="ORF">J6I44_14230</name>
</gene>
<evidence type="ECO:0000259" key="15">
    <source>
        <dbReference type="SMART" id="SM01329"/>
    </source>
</evidence>
<keyword evidence="17" id="KW-1185">Reference proteome</keyword>
<feature type="binding site" evidence="13">
    <location>
        <position position="252"/>
    </location>
    <ligand>
        <name>Mg(2+)</name>
        <dbReference type="ChEBI" id="CHEBI:18420"/>
    </ligand>
</feature>
<evidence type="ECO:0000256" key="9">
    <source>
        <dbReference type="ARBA" id="ARBA00022842"/>
    </source>
</evidence>
<comment type="subcellular location">
    <subcellularLocation>
        <location evidence="13">Cytoplasm</location>
    </subcellularLocation>
</comment>
<keyword evidence="10 13" id="KW-0560">Oxidoreductase</keyword>
<evidence type="ECO:0000256" key="13">
    <source>
        <dbReference type="HAMAP-Rule" id="MF_01033"/>
    </source>
</evidence>
<feature type="binding site" evidence="13">
    <location>
        <begin position="77"/>
        <end position="90"/>
    </location>
    <ligand>
        <name>NAD(+)</name>
        <dbReference type="ChEBI" id="CHEBI:57540"/>
    </ligand>
</feature>
<dbReference type="RefSeq" id="WP_265766806.1">
    <property type="nucleotide sequence ID" value="NZ_JAGGJA010000009.1"/>
</dbReference>
<keyword evidence="13" id="KW-0464">Manganese</keyword>
<comment type="function">
    <text evidence="13 14">Catalyzes the oxidation of 3-carboxy-2-hydroxy-4-methylpentanoate (3-isopropylmalate) to 3-carboxy-4-methyl-2-oxopentanoate. The product decarboxylates to 4-methyl-2 oxopentanoate.</text>
</comment>
<evidence type="ECO:0000256" key="11">
    <source>
        <dbReference type="ARBA" id="ARBA00023027"/>
    </source>
</evidence>
<evidence type="ECO:0000256" key="1">
    <source>
        <dbReference type="ARBA" id="ARBA00000624"/>
    </source>
</evidence>
<feature type="site" description="Important for catalysis" evidence="13">
    <location>
        <position position="142"/>
    </location>
</feature>
<evidence type="ECO:0000256" key="2">
    <source>
        <dbReference type="ARBA" id="ARBA00001936"/>
    </source>
</evidence>
<accession>A0ABT3PQ93</accession>
<keyword evidence="12 13" id="KW-0100">Branched-chain amino acid biosynthesis</keyword>
<dbReference type="Proteomes" id="UP001207918">
    <property type="component" value="Unassembled WGS sequence"/>
</dbReference>
<dbReference type="PANTHER" id="PTHR42979:SF1">
    <property type="entry name" value="3-ISOPROPYLMALATE DEHYDROGENASE"/>
    <property type="match status" value="1"/>
</dbReference>
<evidence type="ECO:0000256" key="5">
    <source>
        <dbReference type="ARBA" id="ARBA00011738"/>
    </source>
</evidence>
<sequence length="368" mass="40149">MSVKEIVVLPGDGIGPEVTKEALNILETVCKRHGHQLKTKSYAFGGASIDQFGRPLTQETIDACKDASAVLLGAVGGEQWNNEPKDKRPEAALLGIRKELDLYANLRPIKTYDSLIHASPLKPEIVSGVDIMIVRELTGGIYFGRPRLIEKTETGERGVDTKVYTTEEIERVTHTAFETAAKRNRRVTSVDKSNVLDASRLWRQVVIESASQWPEIELNHMLVDNCAMQLVRDPSQFDVILTGNMFGDILSDEASMITGSIGMLPSASIGKEYAMYEPVHGSAPDIAGQNKANPLATIASVALMCRHSLDMPDAAQEIEEAIETTLQDGFRTGDIASGDPDEYLVSTTEMGSAVLKHLNPDLQPGTFL</sequence>
<evidence type="ECO:0000256" key="10">
    <source>
        <dbReference type="ARBA" id="ARBA00023002"/>
    </source>
</evidence>
<reference evidence="16 17" key="1">
    <citation type="submission" date="2021-03" db="EMBL/GenBank/DDBJ databases">
        <title>Aliifodinibius sp. nov., a new bacterium isolated from saline soil.</title>
        <authorList>
            <person name="Galisteo C."/>
            <person name="De La Haba R."/>
            <person name="Sanchez-Porro C."/>
            <person name="Ventosa A."/>
        </authorList>
    </citation>
    <scope>NUCLEOTIDE SEQUENCE [LARGE SCALE GENOMIC DNA]</scope>
    <source>
        <strain evidence="16 17">1BSP15-2V2</strain>
    </source>
</reference>
<dbReference type="PANTHER" id="PTHR42979">
    <property type="entry name" value="3-ISOPROPYLMALATE DEHYDROGENASE"/>
    <property type="match status" value="1"/>
</dbReference>
<dbReference type="EC" id="1.1.1.85" evidence="13"/>
<comment type="cofactor">
    <cofactor evidence="13 14">
        <name>Mg(2+)</name>
        <dbReference type="ChEBI" id="CHEBI:18420"/>
    </cofactor>
    <cofactor evidence="13 14">
        <name>Mn(2+)</name>
        <dbReference type="ChEBI" id="CHEBI:29035"/>
    </cofactor>
    <text evidence="13 14">Binds 1 Mg(2+) or Mn(2+) ion per subunit.</text>
</comment>
<dbReference type="NCBIfam" id="TIGR00169">
    <property type="entry name" value="leuB"/>
    <property type="match status" value="1"/>
</dbReference>
<name>A0ABT3PQ93_9BACT</name>
<dbReference type="InterPro" id="IPR004429">
    <property type="entry name" value="Isopropylmalate_DH"/>
</dbReference>
<feature type="domain" description="Isopropylmalate dehydrogenase-like" evidence="15">
    <location>
        <begin position="5"/>
        <end position="354"/>
    </location>
</feature>
<keyword evidence="8 13" id="KW-0479">Metal-binding</keyword>
<evidence type="ECO:0000256" key="8">
    <source>
        <dbReference type="ARBA" id="ARBA00022723"/>
    </source>
</evidence>
<feature type="binding site" evidence="13">
    <location>
        <begin position="281"/>
        <end position="293"/>
    </location>
    <ligand>
        <name>NAD(+)</name>
        <dbReference type="ChEBI" id="CHEBI:57540"/>
    </ligand>
</feature>
<comment type="similarity">
    <text evidence="4 13">Belongs to the isocitrate and isopropylmalate dehydrogenases family. LeuB type 1 subfamily.</text>
</comment>
<dbReference type="EMBL" id="JAGGJA010000009">
    <property type="protein sequence ID" value="MCW9708020.1"/>
    <property type="molecule type" value="Genomic_DNA"/>
</dbReference>
<feature type="binding site" evidence="13">
    <location>
        <position position="107"/>
    </location>
    <ligand>
        <name>substrate</name>
    </ligand>
</feature>
<keyword evidence="7 13" id="KW-0028">Amino-acid biosynthesis</keyword>
<comment type="cofactor">
    <cofactor evidence="2">
        <name>Mn(2+)</name>
        <dbReference type="ChEBI" id="CHEBI:29035"/>
    </cofactor>
</comment>
<organism evidence="16 17">
    <name type="scientific">Fodinibius salsisoli</name>
    <dbReference type="NCBI Taxonomy" id="2820877"/>
    <lineage>
        <taxon>Bacteria</taxon>
        <taxon>Pseudomonadati</taxon>
        <taxon>Balneolota</taxon>
        <taxon>Balneolia</taxon>
        <taxon>Balneolales</taxon>
        <taxon>Balneolaceae</taxon>
        <taxon>Fodinibius</taxon>
    </lineage>
</organism>
<evidence type="ECO:0000256" key="7">
    <source>
        <dbReference type="ARBA" id="ARBA00022605"/>
    </source>
</evidence>
<evidence type="ECO:0000256" key="12">
    <source>
        <dbReference type="ARBA" id="ARBA00023304"/>
    </source>
</evidence>
<keyword evidence="9 13" id="KW-0460">Magnesium</keyword>
<evidence type="ECO:0000256" key="4">
    <source>
        <dbReference type="ARBA" id="ARBA00008319"/>
    </source>
</evidence>
<keyword evidence="6 13" id="KW-0432">Leucine biosynthesis</keyword>
<dbReference type="InterPro" id="IPR024084">
    <property type="entry name" value="IsoPropMal-DH-like_dom"/>
</dbReference>
<evidence type="ECO:0000256" key="14">
    <source>
        <dbReference type="RuleBase" id="RU004445"/>
    </source>
</evidence>
<feature type="binding site" evidence="13">
    <location>
        <position position="135"/>
    </location>
    <ligand>
        <name>substrate</name>
    </ligand>
</feature>
<dbReference type="Gene3D" id="3.40.718.10">
    <property type="entry name" value="Isopropylmalate Dehydrogenase"/>
    <property type="match status" value="1"/>
</dbReference>
<feature type="binding site" evidence="13">
    <location>
        <position position="224"/>
    </location>
    <ligand>
        <name>Mg(2+)</name>
        <dbReference type="ChEBI" id="CHEBI:18420"/>
    </ligand>
</feature>
<protein>
    <recommendedName>
        <fullName evidence="13">3-isopropylmalate dehydrogenase</fullName>
        <ecNumber evidence="13">1.1.1.85</ecNumber>
    </recommendedName>
    <alternativeName>
        <fullName evidence="13">3-IPM-DH</fullName>
    </alternativeName>
    <alternativeName>
        <fullName evidence="13">Beta-IPM dehydrogenase</fullName>
        <shortName evidence="13">IMDH</shortName>
    </alternativeName>
</protein>
<comment type="pathway">
    <text evidence="3 13 14">Amino-acid biosynthesis; L-leucine biosynthesis; L-leucine from 3-methyl-2-oxobutanoate: step 3/4.</text>
</comment>
<feature type="binding site" evidence="13">
    <location>
        <position position="224"/>
    </location>
    <ligand>
        <name>substrate</name>
    </ligand>
</feature>
<feature type="site" description="Important for catalysis" evidence="13">
    <location>
        <position position="192"/>
    </location>
</feature>
<comment type="caution">
    <text evidence="16">The sequence shown here is derived from an EMBL/GenBank/DDBJ whole genome shotgun (WGS) entry which is preliminary data.</text>
</comment>
<dbReference type="PROSITE" id="PS00470">
    <property type="entry name" value="IDH_IMDH"/>
    <property type="match status" value="1"/>
</dbReference>
<dbReference type="Pfam" id="PF00180">
    <property type="entry name" value="Iso_dh"/>
    <property type="match status" value="1"/>
</dbReference>
<evidence type="ECO:0000256" key="6">
    <source>
        <dbReference type="ARBA" id="ARBA00022430"/>
    </source>
</evidence>
<keyword evidence="11 13" id="KW-0520">NAD</keyword>